<dbReference type="OrthoDB" id="3349465at2759"/>
<keyword evidence="1" id="KW-0732">Signal</keyword>
<dbReference type="GeneID" id="5855446"/>
<protein>
    <recommendedName>
        <fullName evidence="4">Ricin B lectin domain-containing protein</fullName>
    </recommendedName>
</protein>
<feature type="signal peptide" evidence="1">
    <location>
        <begin position="1"/>
        <end position="20"/>
    </location>
</feature>
<keyword evidence="3" id="KW-1185">Reference proteome</keyword>
<organism evidence="2 3">
    <name type="scientific">Malassezia globosa (strain ATCC MYA-4612 / CBS 7966)</name>
    <name type="common">Dandruff-associated fungus</name>
    <dbReference type="NCBI Taxonomy" id="425265"/>
    <lineage>
        <taxon>Eukaryota</taxon>
        <taxon>Fungi</taxon>
        <taxon>Dikarya</taxon>
        <taxon>Basidiomycota</taxon>
        <taxon>Ustilaginomycotina</taxon>
        <taxon>Malasseziomycetes</taxon>
        <taxon>Malasseziales</taxon>
        <taxon>Malasseziaceae</taxon>
        <taxon>Malassezia</taxon>
    </lineage>
</organism>
<dbReference type="AlphaFoldDB" id="A8PX40"/>
<feature type="chain" id="PRO_5002727124" description="Ricin B lectin domain-containing protein" evidence="1">
    <location>
        <begin position="21"/>
        <end position="201"/>
    </location>
</feature>
<evidence type="ECO:0000313" key="3">
    <source>
        <dbReference type="Proteomes" id="UP000008837"/>
    </source>
</evidence>
<sequence>MIALKALLTLWIICISQCMAARLSCKPQGVAGSLVGIHISGNTSEHFEVSNSKEVNGYPALIKVDKTDQMFQFFQCEPPSKKYKAGGQLRSLKNTSMCLTPGQVQRYDHDSGNYSPYPQDVDDRISLQPCMDTHSLLLRKQWFMETETEYGCRMRVTQQGWRTDGTSDTIIMSENGVAIGRGDSSRNEVKMFLQAKGSLEC</sequence>
<dbReference type="Proteomes" id="UP000008837">
    <property type="component" value="Unassembled WGS sequence"/>
</dbReference>
<dbReference type="OMA" id="TENSCAW"/>
<dbReference type="KEGG" id="mgl:MGL_1316"/>
<reference evidence="2 3" key="1">
    <citation type="journal article" date="2007" name="Proc. Natl. Acad. Sci. U.S.A.">
        <title>Dandruff-associated Malassezia genomes reveal convergent and divergent virulence traits shared with plant and human fungal pathogens.</title>
        <authorList>
            <person name="Xu J."/>
            <person name="Saunders C.W."/>
            <person name="Hu P."/>
            <person name="Grant R.A."/>
            <person name="Boekhout T."/>
            <person name="Kuramae E.E."/>
            <person name="Kronstad J.W."/>
            <person name="Deangelis Y.M."/>
            <person name="Reeder N.L."/>
            <person name="Johnstone K.R."/>
            <person name="Leland M."/>
            <person name="Fieno A.M."/>
            <person name="Begley W.M."/>
            <person name="Sun Y."/>
            <person name="Lacey M.P."/>
            <person name="Chaudhary T."/>
            <person name="Keough T."/>
            <person name="Chu L."/>
            <person name="Sears R."/>
            <person name="Yuan B."/>
            <person name="Dawson T.L.Jr."/>
        </authorList>
    </citation>
    <scope>NUCLEOTIDE SEQUENCE [LARGE SCALE GENOMIC DNA]</scope>
    <source>
        <strain evidence="3">ATCC MYA-4612 / CBS 7966</strain>
    </source>
</reference>
<evidence type="ECO:0000313" key="2">
    <source>
        <dbReference type="EMBL" id="EDP43919.1"/>
    </source>
</evidence>
<gene>
    <name evidence="2" type="ORF">MGL_1316</name>
</gene>
<evidence type="ECO:0008006" key="4">
    <source>
        <dbReference type="Google" id="ProtNLM"/>
    </source>
</evidence>
<name>A8PX40_MALGO</name>
<proteinExistence type="predicted"/>
<dbReference type="EMBL" id="AAYY01000004">
    <property type="protein sequence ID" value="EDP43919.1"/>
    <property type="molecule type" value="Genomic_DNA"/>
</dbReference>
<accession>A8PX40</accession>
<comment type="caution">
    <text evidence="2">The sequence shown here is derived from an EMBL/GenBank/DDBJ whole genome shotgun (WGS) entry which is preliminary data.</text>
</comment>
<evidence type="ECO:0000256" key="1">
    <source>
        <dbReference type="SAM" id="SignalP"/>
    </source>
</evidence>
<dbReference type="InParanoid" id="A8PX40"/>
<dbReference type="RefSeq" id="XP_001731133.1">
    <property type="nucleotide sequence ID" value="XM_001731081.1"/>
</dbReference>
<dbReference type="VEuPathDB" id="FungiDB:MGL_1316"/>